<dbReference type="HOGENOM" id="CLU_2569626_0_0_4"/>
<accession>B1Y4I6</accession>
<dbReference type="EMBL" id="CP001013">
    <property type="protein sequence ID" value="ACB33425.1"/>
    <property type="molecule type" value="Genomic_DNA"/>
</dbReference>
<dbReference type="AlphaFoldDB" id="B1Y4I6"/>
<keyword evidence="2" id="KW-1185">Reference proteome</keyword>
<dbReference type="KEGG" id="lch:Lcho_1156"/>
<name>B1Y4I6_LEPCP</name>
<dbReference type="STRING" id="395495.Lcho_1156"/>
<gene>
    <name evidence="1" type="ordered locus">Lcho_1156</name>
</gene>
<evidence type="ECO:0000313" key="1">
    <source>
        <dbReference type="EMBL" id="ACB33425.1"/>
    </source>
</evidence>
<sequence length="81" mass="8940">MPTPLDLVEAEAMKLSPEERSLLAERLLVSAQYAPSLHPAWEAEIDRRVAAMEAGRSRFMPAEEAMAKLAAHIQSRRPAAT</sequence>
<dbReference type="InterPro" id="IPR013406">
    <property type="entry name" value="CHP02574_addiction_mod"/>
</dbReference>
<organism evidence="1 2">
    <name type="scientific">Leptothrix cholodnii (strain ATCC 51168 / LMG 8142 / SP-6)</name>
    <name type="common">Leptothrix discophora (strain SP-6)</name>
    <dbReference type="NCBI Taxonomy" id="395495"/>
    <lineage>
        <taxon>Bacteria</taxon>
        <taxon>Pseudomonadati</taxon>
        <taxon>Pseudomonadota</taxon>
        <taxon>Betaproteobacteria</taxon>
        <taxon>Burkholderiales</taxon>
        <taxon>Sphaerotilaceae</taxon>
        <taxon>Leptothrix</taxon>
    </lineage>
</organism>
<evidence type="ECO:0000313" key="2">
    <source>
        <dbReference type="Proteomes" id="UP000001693"/>
    </source>
</evidence>
<dbReference type="Proteomes" id="UP000001693">
    <property type="component" value="Chromosome"/>
</dbReference>
<reference evidence="1 2" key="1">
    <citation type="submission" date="2008-03" db="EMBL/GenBank/DDBJ databases">
        <title>Complete sequence of Leptothrix cholodnii SP-6.</title>
        <authorList>
            <consortium name="US DOE Joint Genome Institute"/>
            <person name="Copeland A."/>
            <person name="Lucas S."/>
            <person name="Lapidus A."/>
            <person name="Glavina del Rio T."/>
            <person name="Dalin E."/>
            <person name="Tice H."/>
            <person name="Bruce D."/>
            <person name="Goodwin L."/>
            <person name="Pitluck S."/>
            <person name="Chertkov O."/>
            <person name="Brettin T."/>
            <person name="Detter J.C."/>
            <person name="Han C."/>
            <person name="Kuske C.R."/>
            <person name="Schmutz J."/>
            <person name="Larimer F."/>
            <person name="Land M."/>
            <person name="Hauser L."/>
            <person name="Kyrpides N."/>
            <person name="Lykidis A."/>
            <person name="Emerson D."/>
            <person name="Richardson P."/>
        </authorList>
    </citation>
    <scope>NUCLEOTIDE SEQUENCE [LARGE SCALE GENOMIC DNA]</scope>
    <source>
        <strain evidence="2">ATCC 51168 / LMG 8142 / SP-6</strain>
    </source>
</reference>
<dbReference type="NCBIfam" id="TIGR02574">
    <property type="entry name" value="stabl_TIGR02574"/>
    <property type="match status" value="1"/>
</dbReference>
<proteinExistence type="predicted"/>
<dbReference type="Pfam" id="PF09720">
    <property type="entry name" value="Unstab_antitox"/>
    <property type="match status" value="1"/>
</dbReference>
<dbReference type="OrthoDB" id="9156734at2"/>
<protein>
    <submittedName>
        <fullName evidence="1">Addiction module component, TIGR02574 family</fullName>
    </submittedName>
</protein>
<dbReference type="RefSeq" id="WP_012346187.1">
    <property type="nucleotide sequence ID" value="NC_010524.1"/>
</dbReference>